<dbReference type="InterPro" id="IPR000653">
    <property type="entry name" value="DegT/StrS_aminotransferase"/>
</dbReference>
<protein>
    <submittedName>
        <fullName evidence="8">dTDP-4-amino-4,6-dideoxygalactose transaminase</fullName>
        <ecNumber evidence="8">2.6.1.59</ecNumber>
    </submittedName>
</protein>
<name>A0ABX1C5B9_9ACTN</name>
<evidence type="ECO:0000256" key="2">
    <source>
        <dbReference type="ARBA" id="ARBA00022576"/>
    </source>
</evidence>
<dbReference type="InterPro" id="IPR015422">
    <property type="entry name" value="PyrdxlP-dep_Trfase_small"/>
</dbReference>
<dbReference type="NCBIfam" id="NF008687">
    <property type="entry name" value="PRK11706.1"/>
    <property type="match status" value="1"/>
</dbReference>
<evidence type="ECO:0000256" key="1">
    <source>
        <dbReference type="ARBA" id="ARBA00001933"/>
    </source>
</evidence>
<comment type="caution">
    <text evidence="8">The sequence shown here is derived from an EMBL/GenBank/DDBJ whole genome shotgun (WGS) entry which is preliminary data.</text>
</comment>
<comment type="cofactor">
    <cofactor evidence="1">
        <name>pyridoxal 5'-phosphate</name>
        <dbReference type="ChEBI" id="CHEBI:597326"/>
    </cofactor>
</comment>
<reference evidence="8 9" key="1">
    <citation type="submission" date="2020-03" db="EMBL/GenBank/DDBJ databases">
        <title>WGS of actinomycetes isolated from Thailand.</title>
        <authorList>
            <person name="Thawai C."/>
        </authorList>
    </citation>
    <scope>NUCLEOTIDE SEQUENCE [LARGE SCALE GENOMIC DNA]</scope>
    <source>
        <strain evidence="8 9">PLAI 1-29</strain>
    </source>
</reference>
<dbReference type="InterPro" id="IPR015424">
    <property type="entry name" value="PyrdxlP-dep_Trfase"/>
</dbReference>
<organism evidence="8 9">
    <name type="scientific">Streptomyces zingiberis</name>
    <dbReference type="NCBI Taxonomy" id="2053010"/>
    <lineage>
        <taxon>Bacteria</taxon>
        <taxon>Bacillati</taxon>
        <taxon>Actinomycetota</taxon>
        <taxon>Actinomycetes</taxon>
        <taxon>Kitasatosporales</taxon>
        <taxon>Streptomycetaceae</taxon>
        <taxon>Streptomyces</taxon>
    </lineage>
</organism>
<dbReference type="InterPro" id="IPR015421">
    <property type="entry name" value="PyrdxlP-dep_Trfase_major"/>
</dbReference>
<comment type="similarity">
    <text evidence="5">Belongs to the DegT/DnrJ/EryC1 family. L-glutamine:2-deoxy-scyllo-inosose/scyllo-inosose aminotransferase subfamily.</text>
</comment>
<dbReference type="Pfam" id="PF01041">
    <property type="entry name" value="DegT_DnrJ_EryC1"/>
    <property type="match status" value="1"/>
</dbReference>
<dbReference type="GO" id="GO:0019180">
    <property type="term" value="F:dTDP-4-amino-4,6-dideoxygalactose transaminase activity"/>
    <property type="evidence" value="ECO:0007669"/>
    <property type="project" value="UniProtKB-EC"/>
</dbReference>
<dbReference type="PANTHER" id="PTHR30244">
    <property type="entry name" value="TRANSAMINASE"/>
    <property type="match status" value="1"/>
</dbReference>
<feature type="region of interest" description="Disordered" evidence="7">
    <location>
        <begin position="392"/>
        <end position="418"/>
    </location>
</feature>
<dbReference type="Proteomes" id="UP000695264">
    <property type="component" value="Unassembled WGS sequence"/>
</dbReference>
<dbReference type="RefSeq" id="WP_168104438.1">
    <property type="nucleotide sequence ID" value="NZ_JAATEN010000031.1"/>
</dbReference>
<dbReference type="EC" id="2.6.1.59" evidence="8"/>
<evidence type="ECO:0000256" key="7">
    <source>
        <dbReference type="SAM" id="MobiDB-lite"/>
    </source>
</evidence>
<evidence type="ECO:0000256" key="5">
    <source>
        <dbReference type="ARBA" id="ARBA00038398"/>
    </source>
</evidence>
<evidence type="ECO:0000256" key="6">
    <source>
        <dbReference type="RuleBase" id="RU004508"/>
    </source>
</evidence>
<evidence type="ECO:0000256" key="3">
    <source>
        <dbReference type="ARBA" id="ARBA00022679"/>
    </source>
</evidence>
<evidence type="ECO:0000313" key="8">
    <source>
        <dbReference type="EMBL" id="NJQ03815.1"/>
    </source>
</evidence>
<dbReference type="SUPFAM" id="SSF53383">
    <property type="entry name" value="PLP-dependent transferases"/>
    <property type="match status" value="1"/>
</dbReference>
<keyword evidence="9" id="KW-1185">Reference proteome</keyword>
<gene>
    <name evidence="8" type="primary">rffA</name>
    <name evidence="8" type="synonym">fcnA</name>
    <name evidence="8" type="synonym">wecE</name>
    <name evidence="8" type="ORF">HCK00_25685</name>
</gene>
<proteinExistence type="inferred from homology"/>
<dbReference type="Gene3D" id="3.90.1150.10">
    <property type="entry name" value="Aspartate Aminotransferase, domain 1"/>
    <property type="match status" value="1"/>
</dbReference>
<accession>A0ABX1C5B9</accession>
<dbReference type="PANTHER" id="PTHR30244:SF34">
    <property type="entry name" value="DTDP-4-AMINO-4,6-DIDEOXYGALACTOSE TRANSAMINASE"/>
    <property type="match status" value="1"/>
</dbReference>
<dbReference type="EMBL" id="JAATEN010000031">
    <property type="protein sequence ID" value="NJQ03815.1"/>
    <property type="molecule type" value="Genomic_DNA"/>
</dbReference>
<evidence type="ECO:0000313" key="9">
    <source>
        <dbReference type="Proteomes" id="UP000695264"/>
    </source>
</evidence>
<dbReference type="PIRSF" id="PIRSF000390">
    <property type="entry name" value="PLP_StrS"/>
    <property type="match status" value="1"/>
</dbReference>
<keyword evidence="4 6" id="KW-0663">Pyridoxal phosphate</keyword>
<keyword evidence="3 8" id="KW-0808">Transferase</keyword>
<evidence type="ECO:0000256" key="4">
    <source>
        <dbReference type="ARBA" id="ARBA00022898"/>
    </source>
</evidence>
<sequence>MSAPAVPRTAPAVPFHVPHTAARQDAYLRQVLESGDHDGDGPFTERAAALLSRITGAPKVLLTPSCTHALEIAALLLDLAPGDEVVMPSFTFAPTASAFALRGAVPVFTDCRPDTLNLDETALEAAITERTRAVVAVHYGGVACEMDEIRRVAAAHGVPVIEDNAHGLGGTYRGRPLGGLGALAAQSFHATKNVHCGKGGALLVNDVSLAERATVVRDRGTNRHQYFRGQVDKYRWVDLGSSYILPELLAALLAAQLEEMDAVQRRRHALWDLYHAGLAGWARDQGVTLPVCPPDREHSAHLYHLVCPTAEDRAALLRHLADHGVRAAFHFQPLHTSPAGIRHGRSAPGGCPVTERVADRLVRLPLHTGLSDAQAARVVEVLLAFRTGATGATGTAGAHGPGSHRGGGSAPHAGPAAR</sequence>
<dbReference type="Gene3D" id="3.40.640.10">
    <property type="entry name" value="Type I PLP-dependent aspartate aminotransferase-like (Major domain)"/>
    <property type="match status" value="1"/>
</dbReference>
<feature type="compositionally biased region" description="Gly residues" evidence="7">
    <location>
        <begin position="397"/>
        <end position="409"/>
    </location>
</feature>
<keyword evidence="2 8" id="KW-0032">Aminotransferase</keyword>
<dbReference type="CDD" id="cd00616">
    <property type="entry name" value="AHBA_syn"/>
    <property type="match status" value="1"/>
</dbReference>